<evidence type="ECO:0000313" key="3">
    <source>
        <dbReference type="Proteomes" id="UP000783871"/>
    </source>
</evidence>
<evidence type="ECO:0000256" key="1">
    <source>
        <dbReference type="SAM" id="Phobius"/>
    </source>
</evidence>
<sequence>MTSRDLLPRILTLVTTLSLLILLGASPAAATCSVVYRLGASGDDCGGGAPVVGAFLVGGTAGTVAIALSILSYVRGTMSPTEFTSVLTAIATMPRRRIGWHKDLTAKLNMSIEQATYQEQISKRPADQTYYLNDRSFDSYEPGPGGEPGTLVEAKHLGDDGRFARAYESMTANEFKDFAHLIDRAEKLLEQARGQVKAAEGTGLRIEWRISGEKATEAVKVLFANDPVLQGKITVRHVPLASPTAT</sequence>
<evidence type="ECO:0000313" key="2">
    <source>
        <dbReference type="EMBL" id="NJP35725.1"/>
    </source>
</evidence>
<dbReference type="Proteomes" id="UP000783871">
    <property type="component" value="Unassembled WGS sequence"/>
</dbReference>
<gene>
    <name evidence="2" type="ORF">HCJ94_28120</name>
</gene>
<reference evidence="2 3" key="1">
    <citation type="submission" date="2020-03" db="EMBL/GenBank/DDBJ databases">
        <title>WGS of actinomycetes isolated from Thailand.</title>
        <authorList>
            <person name="Thawai C."/>
        </authorList>
    </citation>
    <scope>NUCLEOTIDE SEQUENCE [LARGE SCALE GENOMIC DNA]</scope>
    <source>
        <strain evidence="2 3">HSS6-12</strain>
    </source>
</reference>
<organism evidence="2 3">
    <name type="scientific">Micromonospora thermarum</name>
    <dbReference type="NCBI Taxonomy" id="2720024"/>
    <lineage>
        <taxon>Bacteria</taxon>
        <taxon>Bacillati</taxon>
        <taxon>Actinomycetota</taxon>
        <taxon>Actinomycetes</taxon>
        <taxon>Micromonosporales</taxon>
        <taxon>Micromonosporaceae</taxon>
        <taxon>Micromonospora</taxon>
    </lineage>
</organism>
<protein>
    <submittedName>
        <fullName evidence="2">Uncharacterized protein</fullName>
    </submittedName>
</protein>
<accession>A0ABX0ZCT2</accession>
<feature type="transmembrane region" description="Helical" evidence="1">
    <location>
        <begin position="54"/>
        <end position="74"/>
    </location>
</feature>
<dbReference type="EMBL" id="JAATEO010000053">
    <property type="protein sequence ID" value="NJP35725.1"/>
    <property type="molecule type" value="Genomic_DNA"/>
</dbReference>
<keyword evidence="3" id="KW-1185">Reference proteome</keyword>
<keyword evidence="1" id="KW-0472">Membrane</keyword>
<keyword evidence="1" id="KW-0812">Transmembrane</keyword>
<dbReference type="RefSeq" id="WP_168004039.1">
    <property type="nucleotide sequence ID" value="NZ_JAATEO010000053.1"/>
</dbReference>
<name>A0ABX0ZCT2_9ACTN</name>
<keyword evidence="1" id="KW-1133">Transmembrane helix</keyword>
<proteinExistence type="predicted"/>
<comment type="caution">
    <text evidence="2">The sequence shown here is derived from an EMBL/GenBank/DDBJ whole genome shotgun (WGS) entry which is preliminary data.</text>
</comment>